<feature type="domain" description="Clr5" evidence="2">
    <location>
        <begin position="24"/>
        <end position="81"/>
    </location>
</feature>
<evidence type="ECO:0000313" key="3">
    <source>
        <dbReference type="EMBL" id="GAP92688.1"/>
    </source>
</evidence>
<dbReference type="Proteomes" id="UP000054516">
    <property type="component" value="Unassembled WGS sequence"/>
</dbReference>
<organism evidence="3">
    <name type="scientific">Rosellinia necatrix</name>
    <name type="common">White root-rot fungus</name>
    <dbReference type="NCBI Taxonomy" id="77044"/>
    <lineage>
        <taxon>Eukaryota</taxon>
        <taxon>Fungi</taxon>
        <taxon>Dikarya</taxon>
        <taxon>Ascomycota</taxon>
        <taxon>Pezizomycotina</taxon>
        <taxon>Sordariomycetes</taxon>
        <taxon>Xylariomycetidae</taxon>
        <taxon>Xylariales</taxon>
        <taxon>Xylariaceae</taxon>
        <taxon>Rosellinia</taxon>
    </lineage>
</organism>
<dbReference type="OrthoDB" id="539213at2759"/>
<evidence type="ECO:0000256" key="1">
    <source>
        <dbReference type="SAM" id="MobiDB-lite"/>
    </source>
</evidence>
<proteinExistence type="predicted"/>
<dbReference type="PANTHER" id="PTHR38788:SF3">
    <property type="entry name" value="CLR5 DOMAIN-CONTAINING PROTEIN"/>
    <property type="match status" value="1"/>
</dbReference>
<feature type="region of interest" description="Disordered" evidence="1">
    <location>
        <begin position="159"/>
        <end position="196"/>
    </location>
</feature>
<name>A0A1W2TVM7_ROSNE</name>
<dbReference type="EMBL" id="DF977541">
    <property type="protein sequence ID" value="GAP92688.1"/>
    <property type="molecule type" value="Genomic_DNA"/>
</dbReference>
<dbReference type="AlphaFoldDB" id="A0A1W2TVM7"/>
<sequence length="831" mass="93789">MDPIFEELYPQLDQDKYLHIVYKDRWGHLRPIITELYTGSDRTGGKAMTLDQVVDFMKAKYSFHATPAQYRNHLKSWEIGKRVTKDMKNSARDALARRKRPATSTSQVIIAREGRDQQMQPHKLMRHLKDQSRRRCVETIVPGILSSFNLPYEAFVASISSNGDGPSPSKLTGSTPENLKIESPTPLSPGHEVTTPSPNMQLVYQKAKEHRAMLFLQGRLEQLVGAMDREDRKLFVQYFHDFYINSIRMAREWGRQPENRRTMADPIYFSQRSSIDVPSYHSGLASSPMALEPLNHIDISTAPTQLCNWSIHVPHRVVEDDGSWSMIPLEAQIQPQPTTSSFTDELHGSILSGTFTKVSTEDLPFARDIIMDAITSERPALELDAWKLAIMAGNPELLSKLLKDNYGRVPDGIEKIHPLHLAASFLNGGSQCCKVFEALLFGLQARYVFSHNTDDQGHTILDALMVSILRSHTKISPGSVSHAFRSGNRFPGEEMDICGRWAPETPRVRELFQQGYYRVPNTWKHPFCHTSVQAICHSIIAIYTPTCAPNINKMMSGLFIRRCTQCGMELKLGPLHSLVVTTFYLASSGIMGETLFGAIAVLLCLLNLGADATMTANISVEDILDSPEIGKCCHTDMSPGDLMERVPKEIIDDWANDCKVGWGCFAEILSRAKKHGHPQPDADPDIDEPELSEVDSDTDCCVLGGDIHDDWLHIKCHDADMGLLWAAIQTEFLTYRRINEGDFWISENFSPRALKVWLSGDSAEFHTPLVTNQMMREYSRCGWFTKTRGFPLIRTAQEVSASYFMNMDIYERATYTQIPDLSGLWESLVHT</sequence>
<keyword evidence="4" id="KW-1185">Reference proteome</keyword>
<evidence type="ECO:0000259" key="2">
    <source>
        <dbReference type="Pfam" id="PF14420"/>
    </source>
</evidence>
<accession>A0A1W2TVM7</accession>
<dbReference type="OMA" id="WKHPFCH"/>
<reference evidence="3" key="1">
    <citation type="submission" date="2016-03" db="EMBL/GenBank/DDBJ databases">
        <title>Draft genome sequence of Rosellinia necatrix.</title>
        <authorList>
            <person name="Kanematsu S."/>
        </authorList>
    </citation>
    <scope>NUCLEOTIDE SEQUENCE [LARGE SCALE GENOMIC DNA]</scope>
    <source>
        <strain evidence="3">W97</strain>
    </source>
</reference>
<dbReference type="Pfam" id="PF14420">
    <property type="entry name" value="Clr5"/>
    <property type="match status" value="1"/>
</dbReference>
<dbReference type="STRING" id="77044.A0A1W2TVM7"/>
<protein>
    <recommendedName>
        <fullName evidence="2">Clr5 domain-containing protein</fullName>
    </recommendedName>
</protein>
<gene>
    <name evidence="3" type="ORF">SAMD00023353_9600260</name>
</gene>
<dbReference type="PANTHER" id="PTHR38788">
    <property type="entry name" value="CLR5 DOMAIN-CONTAINING PROTEIN"/>
    <property type="match status" value="1"/>
</dbReference>
<feature type="compositionally biased region" description="Polar residues" evidence="1">
    <location>
        <begin position="159"/>
        <end position="177"/>
    </location>
</feature>
<dbReference type="InterPro" id="IPR025676">
    <property type="entry name" value="Clr5_dom"/>
</dbReference>
<evidence type="ECO:0000313" key="4">
    <source>
        <dbReference type="Proteomes" id="UP000054516"/>
    </source>
</evidence>